<evidence type="ECO:0000313" key="1">
    <source>
        <dbReference type="EMBL" id="KKN49456.1"/>
    </source>
</evidence>
<dbReference type="EMBL" id="LAZR01001167">
    <property type="protein sequence ID" value="KKN49456.1"/>
    <property type="molecule type" value="Genomic_DNA"/>
</dbReference>
<name>A0A0F9TKA9_9ZZZZ</name>
<proteinExistence type="predicted"/>
<dbReference type="AlphaFoldDB" id="A0A0F9TKA9"/>
<accession>A0A0F9TKA9</accession>
<reference evidence="1" key="1">
    <citation type="journal article" date="2015" name="Nature">
        <title>Complex archaea that bridge the gap between prokaryotes and eukaryotes.</title>
        <authorList>
            <person name="Spang A."/>
            <person name="Saw J.H."/>
            <person name="Jorgensen S.L."/>
            <person name="Zaremba-Niedzwiedzka K."/>
            <person name="Martijn J."/>
            <person name="Lind A.E."/>
            <person name="van Eijk R."/>
            <person name="Schleper C."/>
            <person name="Guy L."/>
            <person name="Ettema T.J."/>
        </authorList>
    </citation>
    <scope>NUCLEOTIDE SEQUENCE</scope>
</reference>
<gene>
    <name evidence="1" type="ORF">LCGC14_0642480</name>
</gene>
<comment type="caution">
    <text evidence="1">The sequence shown here is derived from an EMBL/GenBank/DDBJ whole genome shotgun (WGS) entry which is preliminary data.</text>
</comment>
<protein>
    <submittedName>
        <fullName evidence="1">Uncharacterized protein</fullName>
    </submittedName>
</protein>
<organism evidence="1">
    <name type="scientific">marine sediment metagenome</name>
    <dbReference type="NCBI Taxonomy" id="412755"/>
    <lineage>
        <taxon>unclassified sequences</taxon>
        <taxon>metagenomes</taxon>
        <taxon>ecological metagenomes</taxon>
    </lineage>
</organism>
<sequence>MELFQILWGDQNNLFLEFKKDEKEKQLFLPEKIKRVTLQFEISKCLKQEIYYKNPPDFISVKNVYHSAESLSVSFELDELINFDDLQIKILRITIFLYSGERFKYHLTQSFKIADINFNEDCYSGLEYENLALTKHVRSTITPEGRFQNIKTIIHESVERQTVIYEKKQFEVVSNNDSLMSLISEGNKTLIRIEQELKNLSSTMVHNPQDYSQYIPRTPMIRSLESGIERIKKPTKPTLMQGQITSSTLMVIKEMKSIFKSNKENNSDFNIKDILKPLSEDELNKITLDDEELEKKEEIAIQNQIKRFKKHSAKEIQVENLTPPK</sequence>